<dbReference type="EMBL" id="JAGGLB010000026">
    <property type="protein sequence ID" value="MBP1994494.1"/>
    <property type="molecule type" value="Genomic_DNA"/>
</dbReference>
<keyword evidence="1" id="KW-0732">Signal</keyword>
<dbReference type="PROSITE" id="PS50022">
    <property type="entry name" value="FA58C_3"/>
    <property type="match status" value="2"/>
</dbReference>
<dbReference type="Gene3D" id="2.60.40.1080">
    <property type="match status" value="1"/>
</dbReference>
<dbReference type="Gene3D" id="2.60.40.10">
    <property type="entry name" value="Immunoglobulins"/>
    <property type="match status" value="2"/>
</dbReference>
<dbReference type="Gene3D" id="2.60.120.260">
    <property type="entry name" value="Galactose-binding domain-like"/>
    <property type="match status" value="4"/>
</dbReference>
<dbReference type="Pfam" id="PF22633">
    <property type="entry name" value="F5_F8_type_C_2"/>
    <property type="match status" value="2"/>
</dbReference>
<protein>
    <submittedName>
        <fullName evidence="9">Chitodextrinase</fullName>
    </submittedName>
</protein>
<evidence type="ECO:0000259" key="6">
    <source>
        <dbReference type="PROSITE" id="PS50022"/>
    </source>
</evidence>
<keyword evidence="10" id="KW-1185">Reference proteome</keyword>
<dbReference type="Pfam" id="PF00395">
    <property type="entry name" value="SLH"/>
    <property type="match status" value="3"/>
</dbReference>
<feature type="compositionally biased region" description="Basic and acidic residues" evidence="5">
    <location>
        <begin position="1733"/>
        <end position="1757"/>
    </location>
</feature>
<evidence type="ECO:0000256" key="4">
    <source>
        <dbReference type="ARBA" id="ARBA00023326"/>
    </source>
</evidence>
<organism evidence="9 10">
    <name type="scientific">Paenibacillus eucommiae</name>
    <dbReference type="NCBI Taxonomy" id="1355755"/>
    <lineage>
        <taxon>Bacteria</taxon>
        <taxon>Bacillati</taxon>
        <taxon>Bacillota</taxon>
        <taxon>Bacilli</taxon>
        <taxon>Bacillales</taxon>
        <taxon>Paenibacillaceae</taxon>
        <taxon>Paenibacillus</taxon>
    </lineage>
</organism>
<keyword evidence="2" id="KW-0136">Cellulose degradation</keyword>
<gene>
    <name evidence="9" type="ORF">J2Z66_006133</name>
</gene>
<accession>A0ABS4J3S2</accession>
<dbReference type="InterPro" id="IPR013783">
    <property type="entry name" value="Ig-like_fold"/>
</dbReference>
<dbReference type="SUPFAM" id="SSF49785">
    <property type="entry name" value="Galactose-binding domain-like"/>
    <property type="match status" value="4"/>
</dbReference>
<feature type="domain" description="SLH" evidence="8">
    <location>
        <begin position="1674"/>
        <end position="1737"/>
    </location>
</feature>
<dbReference type="InterPro" id="IPR006626">
    <property type="entry name" value="PbH1"/>
</dbReference>
<name>A0ABS4J3S2_9BACL</name>
<feature type="region of interest" description="Disordered" evidence="5">
    <location>
        <begin position="1622"/>
        <end position="1679"/>
    </location>
</feature>
<reference evidence="9 10" key="1">
    <citation type="submission" date="2021-03" db="EMBL/GenBank/DDBJ databases">
        <title>Genomic Encyclopedia of Type Strains, Phase IV (KMG-IV): sequencing the most valuable type-strain genomes for metagenomic binning, comparative biology and taxonomic classification.</title>
        <authorList>
            <person name="Goeker M."/>
        </authorList>
    </citation>
    <scope>NUCLEOTIDE SEQUENCE [LARGE SCALE GENOMIC DNA]</scope>
    <source>
        <strain evidence="9 10">DSM 26048</strain>
    </source>
</reference>
<dbReference type="SUPFAM" id="SSF51126">
    <property type="entry name" value="Pectin lyase-like"/>
    <property type="match status" value="1"/>
</dbReference>
<dbReference type="Pfam" id="PF13229">
    <property type="entry name" value="Beta_helix"/>
    <property type="match status" value="1"/>
</dbReference>
<feature type="domain" description="F5/8 type C" evidence="6">
    <location>
        <begin position="709"/>
        <end position="858"/>
    </location>
</feature>
<feature type="region of interest" description="Disordered" evidence="5">
    <location>
        <begin position="1733"/>
        <end position="1759"/>
    </location>
</feature>
<feature type="domain" description="Fibronectin type-III" evidence="7">
    <location>
        <begin position="625"/>
        <end position="715"/>
    </location>
</feature>
<dbReference type="RefSeq" id="WP_209976341.1">
    <property type="nucleotide sequence ID" value="NZ_JAGGLB010000026.1"/>
</dbReference>
<evidence type="ECO:0000259" key="7">
    <source>
        <dbReference type="PROSITE" id="PS50853"/>
    </source>
</evidence>
<evidence type="ECO:0000256" key="1">
    <source>
        <dbReference type="ARBA" id="ARBA00022729"/>
    </source>
</evidence>
<dbReference type="PROSITE" id="PS50853">
    <property type="entry name" value="FN3"/>
    <property type="match status" value="1"/>
</dbReference>
<evidence type="ECO:0000256" key="5">
    <source>
        <dbReference type="SAM" id="MobiDB-lite"/>
    </source>
</evidence>
<feature type="domain" description="SLH" evidence="8">
    <location>
        <begin position="1824"/>
        <end position="1876"/>
    </location>
</feature>
<dbReference type="SMART" id="SM00635">
    <property type="entry name" value="BID_2"/>
    <property type="match status" value="1"/>
</dbReference>
<dbReference type="InterPro" id="IPR008964">
    <property type="entry name" value="Invasin/intimin_cell_adhesion"/>
</dbReference>
<dbReference type="PANTHER" id="PTHR36453:SF1">
    <property type="entry name" value="RIGHT HANDED BETA HELIX DOMAIN-CONTAINING PROTEIN"/>
    <property type="match status" value="1"/>
</dbReference>
<sequence length="1876" mass="204130">MRKKLIYLLVFSLFIELCSAFFVGQPEARASSGVDIYVAPNGAGTICEVSVPCSLEAGRDKVRTLNENMSSDIIVLLRGGTYTLNEPFELFSADSGSNGFDIYYKAYPGETPVISGGAVITGWELHDTAANIYRAPAAASLETRQLYVNGHRAVRAKGGELPGAQKTATGYTTTDLTIKDWGNVGDIELVFRKLWTESRCSVAAITDGTITVDEPCFTMVNNTRSVQAGNPTWIENAYELLGEAGEWYLDRTGHFIYYKPLTGEDMSTAEVIAPVLETLVKGTGTLEQPLEHVVFEGLTFSHGTWLQPNTEYGFRDIQAGFMSPNEPPPVAYSYTDVKMPASVTISGGRNIHFERNTFVHLGAVGLNIDYGAQDNLIQGNIFRDISGNAIMLGDVKQEDYHPSVEVRAVDRNTIKNNFITQAGAEYHDSVGIWTGYTRNTVIAHNEITDLPYSGISIGWGWGETDEGGSIGYTIPTIVENNKIINNKIWNTMHTLIDGAGIYSLSADRNQLISGNVISDVHTHGAIYLDNKSRYNTIINNVSFDIAGSNHLFLNDNKGNTLFSYNFWDQSAKLYDNSKNGVFLSNQVVEDPLTLPASIINNAGLEQAYQDLNPRVIPADTEAPDAPAAFSLAETDTAVTDNSVTLQWSASADNTAVTGYEIKRDDIVVGVTTDTTFTVRNLQPGQSYVFTVAARDAACNLSSANPSLTVETTNQSILDNLAYNKQVTVQYDSPEGREADMHPSRDPENAVDGDPATYAVSIHEYAWQQQVDLGSVQNINRVVVKMDPAYYASKYDIRISDDGINFTTIKSVVGFTGGTSEESFDDSEARFVRIVAVKPDGANQPGNQMVIYELEIYNDLQDEPSELNLALNKPARAFYIGGDNITTKTMGYEAIVDDDPTTCAQVPRATVWKAAVDLGFATDFNQIKVVMPLTAYATDFKIEVSENGSNYSVVSEVADFEGGSYTTYSPQNARYVRVVATAPVNPLEGKQMAIAEIAVYNTSNLALEQSAQALQDDGTDAAMLQGHEAAKANDGNPATSARSVGQDPWHWNLDLGAVHNMNQIRLLLDEISDPLNNVDMKISTSVDGVDFTDIEEVTAFGGGWKTIRFEDRNAQYIRVAISFTSDTPAFNAKLALNEVEVYHENVVEVNQKTTDSTDADRFYYQKVSSQEYVFKAGDVLEYEFMLLSDAAAIGGIDIVTADGKRLKDQGGWYDQWHISGNPASDLSGQGQNQWLKRTMKVSSAMQGRSASAWLLAMENDLALTELGVKYRNLLIRNAYGQVAVRISMDDSIPVEDGYIQGYELDTSVKLVQLNESSLDLLIGDTATMVASVIPAYATNKQVVWTSSHPDVASIDQEGVVHANQAGTAVITAASVDGGYSDTAEITVRFHTTRSGNYALNRPAKAYTSGGADSTTHPGSEADKANDGDINTFAASNMVFAWNWEVDLEEVRQISLIQGHMHEANYATEFEIAGSVDGQSYETIAHIQNFTGGSFASRIPAADFRYIQIRAIKPDGPGQAGSMMLLNEVEVYMETPIDPTITPTNASFDKNIAHAADLELSLFLNGQTLTSIANGEDELTLNVDYTINGDVVTLKKQYLSSLTGSEVPLFFRFSAGPARSFTVAITDSTPGSRPEPHVESPSPSPVPSPGPKQETNGEEVKQPTEQSPNAVKDNPKGGTLKDVPAAHWAAAAIARALERGIVNGYPDGTFRPNAAITRAEFVTLLMRALKLEAESGAKVEPKSELEPKSESDAKPESGPKKLTFTDSSIIPEWARHSVALAVDAGIIDGYSDGKFYPNNKIIRSEMAAILTKALKLPITEPYALTFADKDLIPLWAVPYVATVFKAGLMQGRDNHLFAPLAEATRAEAVFLLDQGVVR</sequence>
<keyword evidence="4" id="KW-0624">Polysaccharide degradation</keyword>
<dbReference type="Pfam" id="PF02368">
    <property type="entry name" value="Big_2"/>
    <property type="match status" value="1"/>
</dbReference>
<dbReference type="Pfam" id="PF00754">
    <property type="entry name" value="F5_F8_type_C"/>
    <property type="match status" value="2"/>
</dbReference>
<dbReference type="SUPFAM" id="SSF49373">
    <property type="entry name" value="Invasin/intimin cell-adhesion fragments"/>
    <property type="match status" value="1"/>
</dbReference>
<dbReference type="SMART" id="SM00710">
    <property type="entry name" value="PbH1"/>
    <property type="match status" value="7"/>
</dbReference>
<dbReference type="SUPFAM" id="SSF81296">
    <property type="entry name" value="E set domains"/>
    <property type="match status" value="1"/>
</dbReference>
<dbReference type="PANTHER" id="PTHR36453">
    <property type="entry name" value="SECRETED PROTEIN-RELATED"/>
    <property type="match status" value="1"/>
</dbReference>
<dbReference type="SMART" id="SM00060">
    <property type="entry name" value="FN3"/>
    <property type="match status" value="1"/>
</dbReference>
<evidence type="ECO:0000259" key="8">
    <source>
        <dbReference type="PROSITE" id="PS51272"/>
    </source>
</evidence>
<dbReference type="PROSITE" id="PS51272">
    <property type="entry name" value="SLH"/>
    <property type="match status" value="3"/>
</dbReference>
<feature type="region of interest" description="Disordered" evidence="5">
    <location>
        <begin position="1405"/>
        <end position="1424"/>
    </location>
</feature>
<dbReference type="InterPro" id="IPR012334">
    <property type="entry name" value="Pectin_lyas_fold"/>
</dbReference>
<proteinExistence type="predicted"/>
<dbReference type="Pfam" id="PF03442">
    <property type="entry name" value="CBM_X2"/>
    <property type="match status" value="1"/>
</dbReference>
<dbReference type="InterPro" id="IPR014756">
    <property type="entry name" value="Ig_E-set"/>
</dbReference>
<dbReference type="Pfam" id="PF00041">
    <property type="entry name" value="fn3"/>
    <property type="match status" value="1"/>
</dbReference>
<dbReference type="InterPro" id="IPR003343">
    <property type="entry name" value="Big_2"/>
</dbReference>
<evidence type="ECO:0000313" key="9">
    <source>
        <dbReference type="EMBL" id="MBP1994494.1"/>
    </source>
</evidence>
<dbReference type="Gene3D" id="2.160.20.10">
    <property type="entry name" value="Single-stranded right-handed beta-helix, Pectin lyase-like"/>
    <property type="match status" value="2"/>
</dbReference>
<dbReference type="InterPro" id="IPR011050">
    <property type="entry name" value="Pectin_lyase_fold/virulence"/>
</dbReference>
<feature type="domain" description="F5/8 type C" evidence="6">
    <location>
        <begin position="915"/>
        <end position="1001"/>
    </location>
</feature>
<dbReference type="InterPro" id="IPR036116">
    <property type="entry name" value="FN3_sf"/>
</dbReference>
<comment type="caution">
    <text evidence="9">The sequence shown here is derived from an EMBL/GenBank/DDBJ whole genome shotgun (WGS) entry which is preliminary data.</text>
</comment>
<keyword evidence="3" id="KW-0119">Carbohydrate metabolism</keyword>
<dbReference type="Proteomes" id="UP001519287">
    <property type="component" value="Unassembled WGS sequence"/>
</dbReference>
<dbReference type="InterPro" id="IPR039448">
    <property type="entry name" value="Beta_helix"/>
</dbReference>
<dbReference type="SUPFAM" id="SSF49265">
    <property type="entry name" value="Fibronectin type III"/>
    <property type="match status" value="1"/>
</dbReference>
<evidence type="ECO:0000313" key="10">
    <source>
        <dbReference type="Proteomes" id="UP001519287"/>
    </source>
</evidence>
<feature type="domain" description="SLH" evidence="8">
    <location>
        <begin position="1759"/>
        <end position="1822"/>
    </location>
</feature>
<evidence type="ECO:0000256" key="2">
    <source>
        <dbReference type="ARBA" id="ARBA00023001"/>
    </source>
</evidence>
<dbReference type="InterPro" id="IPR000421">
    <property type="entry name" value="FA58C"/>
</dbReference>
<dbReference type="InterPro" id="IPR008979">
    <property type="entry name" value="Galactose-bd-like_sf"/>
</dbReference>
<evidence type="ECO:0000256" key="3">
    <source>
        <dbReference type="ARBA" id="ARBA00023277"/>
    </source>
</evidence>
<dbReference type="InterPro" id="IPR003961">
    <property type="entry name" value="FN3_dom"/>
</dbReference>
<dbReference type="InterPro" id="IPR001119">
    <property type="entry name" value="SLH_dom"/>
</dbReference>
<dbReference type="InterPro" id="IPR005102">
    <property type="entry name" value="Carbo-bd_X2"/>
</dbReference>
<dbReference type="CDD" id="cd00063">
    <property type="entry name" value="FN3"/>
    <property type="match status" value="1"/>
</dbReference>